<gene>
    <name evidence="4" type="ORF">NCTC10138_00743</name>
</gene>
<comment type="function">
    <text evidence="2 3">Might take part in the signal recognition particle (SRP) pathway. This is inferred from the conservation of its genetic proximity to ftsY/ffh. May be a regulatory protein.</text>
</comment>
<dbReference type="InterPro" id="IPR013324">
    <property type="entry name" value="RNA_pol_sigma_r3/r4-like"/>
</dbReference>
<evidence type="ECO:0000313" key="5">
    <source>
        <dbReference type="Proteomes" id="UP000289841"/>
    </source>
</evidence>
<evidence type="ECO:0000313" key="4">
    <source>
        <dbReference type="EMBL" id="VEU80374.1"/>
    </source>
</evidence>
<reference evidence="4 5" key="1">
    <citation type="submission" date="2019-01" db="EMBL/GenBank/DDBJ databases">
        <authorList>
            <consortium name="Pathogen Informatics"/>
        </authorList>
    </citation>
    <scope>NUCLEOTIDE SEQUENCE [LARGE SCALE GENOMIC DNA]</scope>
    <source>
        <strain evidence="4 5">NCTC10138</strain>
    </source>
</reference>
<dbReference type="NCBIfam" id="NF045758">
    <property type="entry name" value="YlxM"/>
    <property type="match status" value="1"/>
</dbReference>
<evidence type="ECO:0000256" key="1">
    <source>
        <dbReference type="ARBA" id="ARBA00008720"/>
    </source>
</evidence>
<dbReference type="STRING" id="1278311.GCA_000428705_01169"/>
<evidence type="ECO:0000256" key="2">
    <source>
        <dbReference type="ARBA" id="ARBA00024764"/>
    </source>
</evidence>
<dbReference type="Gene3D" id="1.10.10.10">
    <property type="entry name" value="Winged helix-like DNA-binding domain superfamily/Winged helix DNA-binding domain"/>
    <property type="match status" value="1"/>
</dbReference>
<dbReference type="EMBL" id="LR215048">
    <property type="protein sequence ID" value="VEU80374.1"/>
    <property type="molecule type" value="Genomic_DNA"/>
</dbReference>
<dbReference type="InterPro" id="IPR007394">
    <property type="entry name" value="UPF0122"/>
</dbReference>
<dbReference type="PANTHER" id="PTHR40083:SF1">
    <property type="entry name" value="UPF0122 PROTEIN YLXM"/>
    <property type="match status" value="1"/>
</dbReference>
<keyword evidence="5" id="KW-1185">Reference proteome</keyword>
<comment type="similarity">
    <text evidence="1 3">Belongs to the UPF0122 family.</text>
</comment>
<name>A0A449BD41_HAPAX</name>
<accession>A0A449BD41</accession>
<dbReference type="KEGG" id="aaxa:NCTC10138_00743"/>
<proteinExistence type="inferred from homology"/>
<dbReference type="PANTHER" id="PTHR40083">
    <property type="entry name" value="UPF0122 PROTEIN CBO2450/CLC_2298"/>
    <property type="match status" value="1"/>
</dbReference>
<dbReference type="Pfam" id="PF04297">
    <property type="entry name" value="UPF0122"/>
    <property type="match status" value="1"/>
</dbReference>
<evidence type="ECO:0000256" key="3">
    <source>
        <dbReference type="HAMAP-Rule" id="MF_00245"/>
    </source>
</evidence>
<dbReference type="SUPFAM" id="SSF88659">
    <property type="entry name" value="Sigma3 and sigma4 domains of RNA polymerase sigma factors"/>
    <property type="match status" value="1"/>
</dbReference>
<sequence length="104" mass="12735">MKTLEKAELLNELFLAYKELFTDKQVEYFNMYYEYDYSYQEIADQFGISRNAVYDQLKKVEDSLYLYEEKLALVSLRKKRIELINKYLETNDKEILNEIKRMDE</sequence>
<dbReference type="AlphaFoldDB" id="A0A449BD41"/>
<protein>
    <recommendedName>
        <fullName evidence="3">UPF0122 protein NCTC10138_00743</fullName>
    </recommendedName>
</protein>
<dbReference type="OrthoDB" id="404035at2"/>
<dbReference type="InterPro" id="IPR054831">
    <property type="entry name" value="UPF0122_fam_protein"/>
</dbReference>
<dbReference type="RefSeq" id="WP_035375963.1">
    <property type="nucleotide sequence ID" value="NZ_LR215048.1"/>
</dbReference>
<dbReference type="Proteomes" id="UP000289841">
    <property type="component" value="Chromosome"/>
</dbReference>
<dbReference type="InterPro" id="IPR036388">
    <property type="entry name" value="WH-like_DNA-bd_sf"/>
</dbReference>
<organism evidence="4 5">
    <name type="scientific">Haploplasma axanthum</name>
    <name type="common">Acholeplasma axanthum</name>
    <dbReference type="NCBI Taxonomy" id="29552"/>
    <lineage>
        <taxon>Bacteria</taxon>
        <taxon>Bacillati</taxon>
        <taxon>Mycoplasmatota</taxon>
        <taxon>Mollicutes</taxon>
        <taxon>Acholeplasmatales</taxon>
        <taxon>Acholeplasmataceae</taxon>
        <taxon>Haploplasma</taxon>
    </lineage>
</organism>
<dbReference type="HAMAP" id="MF_00245">
    <property type="entry name" value="UPF0122"/>
    <property type="match status" value="1"/>
</dbReference>